<dbReference type="SUPFAM" id="SSF53098">
    <property type="entry name" value="Ribonuclease H-like"/>
    <property type="match status" value="1"/>
</dbReference>
<dbReference type="AlphaFoldDB" id="K2R4M7"/>
<name>K2R4M7_MACPH</name>
<dbReference type="GO" id="GO:0043137">
    <property type="term" value="P:DNA replication, removal of RNA primer"/>
    <property type="evidence" value="ECO:0007669"/>
    <property type="project" value="TreeGrafter"/>
</dbReference>
<keyword evidence="5" id="KW-0479">Metal-binding</keyword>
<dbReference type="Gene3D" id="3.30.420.10">
    <property type="entry name" value="Ribonuclease H-like superfamily/Ribonuclease H"/>
    <property type="match status" value="1"/>
</dbReference>
<evidence type="ECO:0000256" key="7">
    <source>
        <dbReference type="ARBA" id="ARBA00022801"/>
    </source>
</evidence>
<dbReference type="InterPro" id="IPR050092">
    <property type="entry name" value="RNase_H"/>
</dbReference>
<dbReference type="InterPro" id="IPR002156">
    <property type="entry name" value="RNaseH_domain"/>
</dbReference>
<dbReference type="PANTHER" id="PTHR10642">
    <property type="entry name" value="RIBONUCLEASE H1"/>
    <property type="match status" value="1"/>
</dbReference>
<dbReference type="InterPro" id="IPR012337">
    <property type="entry name" value="RNaseH-like_sf"/>
</dbReference>
<sequence length="171" mass="18954">MVRTQPIRDDSTVVIYIDGACQGNGTPSAKASYGVYAGPSSRYNSSGLLSSSLPQTSTRAETAALDRVLDVIYNITKDDFKLSRIRIATDSDFLVKAMSKWMEGWIVNGGLSRKRTPAAHFEKLKELHERLDEIEYGDDGGLEIQFWHIPREMNKEANALASAVLSSVLRE</sequence>
<evidence type="ECO:0000256" key="2">
    <source>
        <dbReference type="ARBA" id="ARBA00005300"/>
    </source>
</evidence>
<feature type="domain" description="RNase H type-1" evidence="8">
    <location>
        <begin position="9"/>
        <end position="166"/>
    </location>
</feature>
<keyword evidence="7" id="KW-0378">Hydrolase</keyword>
<organism evidence="9 10">
    <name type="scientific">Macrophomina phaseolina (strain MS6)</name>
    <name type="common">Charcoal rot fungus</name>
    <dbReference type="NCBI Taxonomy" id="1126212"/>
    <lineage>
        <taxon>Eukaryota</taxon>
        <taxon>Fungi</taxon>
        <taxon>Dikarya</taxon>
        <taxon>Ascomycota</taxon>
        <taxon>Pezizomycotina</taxon>
        <taxon>Dothideomycetes</taxon>
        <taxon>Dothideomycetes incertae sedis</taxon>
        <taxon>Botryosphaeriales</taxon>
        <taxon>Botryosphaeriaceae</taxon>
        <taxon>Macrophomina</taxon>
    </lineage>
</organism>
<dbReference type="STRING" id="1126212.K2R4M7"/>
<evidence type="ECO:0000313" key="10">
    <source>
        <dbReference type="Proteomes" id="UP000007129"/>
    </source>
</evidence>
<dbReference type="HOGENOM" id="CLU_030894_4_1_1"/>
<dbReference type="PANTHER" id="PTHR10642:SF26">
    <property type="entry name" value="RIBONUCLEASE H1"/>
    <property type="match status" value="1"/>
</dbReference>
<evidence type="ECO:0000256" key="3">
    <source>
        <dbReference type="ARBA" id="ARBA00012180"/>
    </source>
</evidence>
<evidence type="ECO:0000313" key="9">
    <source>
        <dbReference type="EMBL" id="EKG09153.1"/>
    </source>
</evidence>
<accession>K2R4M7</accession>
<comment type="catalytic activity">
    <reaction evidence="1">
        <text>Endonucleolytic cleavage to 5'-phosphomonoester.</text>
        <dbReference type="EC" id="3.1.26.4"/>
    </reaction>
</comment>
<keyword evidence="6" id="KW-0255">Endonuclease</keyword>
<dbReference type="CDD" id="cd13934">
    <property type="entry name" value="RNase_H_Dikarya_like"/>
    <property type="match status" value="1"/>
</dbReference>
<gene>
    <name evidence="9" type="ORF">MPH_13854</name>
</gene>
<evidence type="ECO:0000256" key="4">
    <source>
        <dbReference type="ARBA" id="ARBA00022722"/>
    </source>
</evidence>
<dbReference type="OrthoDB" id="245563at2759"/>
<comment type="similarity">
    <text evidence="2">Belongs to the RNase H family.</text>
</comment>
<dbReference type="PROSITE" id="PS50879">
    <property type="entry name" value="RNASE_H_1"/>
    <property type="match status" value="1"/>
</dbReference>
<evidence type="ECO:0000256" key="1">
    <source>
        <dbReference type="ARBA" id="ARBA00000077"/>
    </source>
</evidence>
<dbReference type="VEuPathDB" id="FungiDB:MPH_13854"/>
<protein>
    <recommendedName>
        <fullName evidence="3">ribonuclease H</fullName>
        <ecNumber evidence="3">3.1.26.4</ecNumber>
    </recommendedName>
</protein>
<dbReference type="eggNOG" id="KOG3752">
    <property type="taxonomic scope" value="Eukaryota"/>
</dbReference>
<dbReference type="EC" id="3.1.26.4" evidence="3"/>
<evidence type="ECO:0000256" key="5">
    <source>
        <dbReference type="ARBA" id="ARBA00022723"/>
    </source>
</evidence>
<dbReference type="GO" id="GO:0004523">
    <property type="term" value="F:RNA-DNA hybrid ribonuclease activity"/>
    <property type="evidence" value="ECO:0007669"/>
    <property type="project" value="UniProtKB-EC"/>
</dbReference>
<dbReference type="GO" id="GO:0046872">
    <property type="term" value="F:metal ion binding"/>
    <property type="evidence" value="ECO:0007669"/>
    <property type="project" value="UniProtKB-KW"/>
</dbReference>
<evidence type="ECO:0000256" key="6">
    <source>
        <dbReference type="ARBA" id="ARBA00022759"/>
    </source>
</evidence>
<proteinExistence type="inferred from homology"/>
<dbReference type="GO" id="GO:0003676">
    <property type="term" value="F:nucleic acid binding"/>
    <property type="evidence" value="ECO:0007669"/>
    <property type="project" value="InterPro"/>
</dbReference>
<dbReference type="Proteomes" id="UP000007129">
    <property type="component" value="Unassembled WGS sequence"/>
</dbReference>
<comment type="caution">
    <text evidence="9">The sequence shown here is derived from an EMBL/GenBank/DDBJ whole genome shotgun (WGS) entry which is preliminary data.</text>
</comment>
<dbReference type="InterPro" id="IPR036397">
    <property type="entry name" value="RNaseH_sf"/>
</dbReference>
<dbReference type="InParanoid" id="K2R4M7"/>
<reference evidence="9 10" key="1">
    <citation type="journal article" date="2012" name="BMC Genomics">
        <title>Tools to kill: Genome of one of the most destructive plant pathogenic fungi Macrophomina phaseolina.</title>
        <authorList>
            <person name="Islam M.S."/>
            <person name="Haque M.S."/>
            <person name="Islam M.M."/>
            <person name="Emdad E.M."/>
            <person name="Halim A."/>
            <person name="Hossen Q.M.M."/>
            <person name="Hossain M.Z."/>
            <person name="Ahmed B."/>
            <person name="Rahim S."/>
            <person name="Rahman M.S."/>
            <person name="Alam M.M."/>
            <person name="Hou S."/>
            <person name="Wan X."/>
            <person name="Saito J.A."/>
            <person name="Alam M."/>
        </authorList>
    </citation>
    <scope>NUCLEOTIDE SEQUENCE [LARGE SCALE GENOMIC DNA]</scope>
    <source>
        <strain evidence="9 10">MS6</strain>
    </source>
</reference>
<evidence type="ECO:0000259" key="8">
    <source>
        <dbReference type="PROSITE" id="PS50879"/>
    </source>
</evidence>
<keyword evidence="4" id="KW-0540">Nuclease</keyword>
<dbReference type="Pfam" id="PF00075">
    <property type="entry name" value="RNase_H"/>
    <property type="match status" value="1"/>
</dbReference>
<dbReference type="EMBL" id="AHHD01000764">
    <property type="protein sequence ID" value="EKG09153.1"/>
    <property type="molecule type" value="Genomic_DNA"/>
</dbReference>